<name>A0A120GPB3_9BACI</name>
<dbReference type="Proteomes" id="UP000064189">
    <property type="component" value="Unassembled WGS sequence"/>
</dbReference>
<keyword evidence="2 6" id="KW-0479">Metal-binding</keyword>
<dbReference type="NCBIfam" id="NF002559">
    <property type="entry name" value="PRK02134.1"/>
    <property type="match status" value="1"/>
</dbReference>
<feature type="binding site" evidence="6">
    <location>
        <position position="125"/>
    </location>
    <ligand>
        <name>Mg(2+)</name>
        <dbReference type="ChEBI" id="CHEBI:18420"/>
    </ligand>
</feature>
<evidence type="ECO:0000256" key="2">
    <source>
        <dbReference type="ARBA" id="ARBA00022723"/>
    </source>
</evidence>
<keyword evidence="8" id="KW-1185">Reference proteome</keyword>
<dbReference type="GO" id="GO:0000272">
    <property type="term" value="P:polysaccharide catabolic process"/>
    <property type="evidence" value="ECO:0007669"/>
    <property type="project" value="InterPro"/>
</dbReference>
<dbReference type="EMBL" id="LNNH01000027">
    <property type="protein sequence ID" value="KWW17651.1"/>
    <property type="molecule type" value="Genomic_DNA"/>
</dbReference>
<evidence type="ECO:0000256" key="4">
    <source>
        <dbReference type="ARBA" id="ARBA00022842"/>
    </source>
</evidence>
<accession>A0A120GPB3</accession>
<comment type="similarity">
    <text evidence="6">Belongs to the YdjC deacetylase family.</text>
</comment>
<dbReference type="InterPro" id="IPR006879">
    <property type="entry name" value="YdjC-like"/>
</dbReference>
<feature type="binding site" evidence="6">
    <location>
        <position position="60"/>
    </location>
    <ligand>
        <name>Mg(2+)</name>
        <dbReference type="ChEBI" id="CHEBI:18420"/>
    </ligand>
</feature>
<dbReference type="InterPro" id="IPR011330">
    <property type="entry name" value="Glyco_hydro/deAcase_b/a-brl"/>
</dbReference>
<comment type="caution">
    <text evidence="7">The sequence shown here is derived from an EMBL/GenBank/DDBJ whole genome shotgun (WGS) entry which is preliminary data.</text>
</comment>
<dbReference type="AlphaFoldDB" id="A0A120GPB3"/>
<dbReference type="Gene3D" id="3.20.20.370">
    <property type="entry name" value="Glycoside hydrolase/deacetylase"/>
    <property type="match status" value="1"/>
</dbReference>
<evidence type="ECO:0000256" key="6">
    <source>
        <dbReference type="HAMAP-Rule" id="MF_01246"/>
    </source>
</evidence>
<dbReference type="CDD" id="cd10803">
    <property type="entry name" value="YdjC_EF3048_like"/>
    <property type="match status" value="1"/>
</dbReference>
<dbReference type="PANTHER" id="PTHR31609:SF1">
    <property type="entry name" value="CARBOHYDRATE DEACETYLASE"/>
    <property type="match status" value="1"/>
</dbReference>
<dbReference type="HAMAP" id="MF_01246">
    <property type="entry name" value="COD"/>
    <property type="match status" value="1"/>
</dbReference>
<evidence type="ECO:0000313" key="7">
    <source>
        <dbReference type="EMBL" id="KWW17651.1"/>
    </source>
</evidence>
<evidence type="ECO:0000256" key="3">
    <source>
        <dbReference type="ARBA" id="ARBA00022801"/>
    </source>
</evidence>
<keyword evidence="5 6" id="KW-0119">Carbohydrate metabolism</keyword>
<evidence type="ECO:0000256" key="5">
    <source>
        <dbReference type="ARBA" id="ARBA00023277"/>
    </source>
</evidence>
<dbReference type="Pfam" id="PF04794">
    <property type="entry name" value="YdjC"/>
    <property type="match status" value="1"/>
</dbReference>
<keyword evidence="3 6" id="KW-0378">Hydrolase</keyword>
<dbReference type="GO" id="GO:0016811">
    <property type="term" value="F:hydrolase activity, acting on carbon-nitrogen (but not peptide) bonds, in linear amides"/>
    <property type="evidence" value="ECO:0007669"/>
    <property type="project" value="UniProtKB-UniRule"/>
</dbReference>
<evidence type="ECO:0000313" key="8">
    <source>
        <dbReference type="Proteomes" id="UP000064189"/>
    </source>
</evidence>
<dbReference type="SUPFAM" id="SSF88713">
    <property type="entry name" value="Glycoside hydrolase/deacetylase"/>
    <property type="match status" value="1"/>
</dbReference>
<dbReference type="InterPro" id="IPR022948">
    <property type="entry name" value="COD_ChbG_bac"/>
</dbReference>
<dbReference type="PANTHER" id="PTHR31609">
    <property type="entry name" value="YDJC DEACETYLASE FAMILY MEMBER"/>
    <property type="match status" value="1"/>
</dbReference>
<comment type="cofactor">
    <cofactor evidence="1 6">
        <name>Mg(2+)</name>
        <dbReference type="ChEBI" id="CHEBI:18420"/>
    </cofactor>
</comment>
<dbReference type="GO" id="GO:0019213">
    <property type="term" value="F:deacetylase activity"/>
    <property type="evidence" value="ECO:0007669"/>
    <property type="project" value="TreeGrafter"/>
</dbReference>
<dbReference type="GO" id="GO:0046872">
    <property type="term" value="F:metal ion binding"/>
    <property type="evidence" value="ECO:0007669"/>
    <property type="project" value="UniProtKB-KW"/>
</dbReference>
<comment type="subunit">
    <text evidence="6">Homodimer.</text>
</comment>
<organism evidence="7 8">
    <name type="scientific">Peribacillus simplex</name>
    <dbReference type="NCBI Taxonomy" id="1478"/>
    <lineage>
        <taxon>Bacteria</taxon>
        <taxon>Bacillati</taxon>
        <taxon>Bacillota</taxon>
        <taxon>Bacilli</taxon>
        <taxon>Bacillales</taxon>
        <taxon>Bacillaceae</taxon>
        <taxon>Peribacillus</taxon>
    </lineage>
</organism>
<proteinExistence type="inferred from homology"/>
<comment type="function">
    <text evidence="6">Probably catalyzes the deacetylation of acetylated carbohydrates an important step in the degradation of oligosaccharides.</text>
</comment>
<evidence type="ECO:0000256" key="1">
    <source>
        <dbReference type="ARBA" id="ARBA00001946"/>
    </source>
</evidence>
<sequence length="243" mass="27559">MIEVLINADDFGLTKAVNYGILDSHKYGIVNSTTIMMNANATEHAIEIAKKTPSLKVGIHLVLTWGKPLLSDVPSLVDEDGYFKKQGVVYANPDDISLAELEREWSAQIERFLEFGLFPTHFDSHHHVHGIKAFLPVIQRLSEKYRLPVRNAGEHFSGMQTVTDLFFDDFYGDMVAEDYFQNLKGRVNDGASVEIMTHPAYLDEELFTVSSYNDKRLRETSILTKAKLPEGYSLRFSINQVKI</sequence>
<reference evidence="7 8" key="1">
    <citation type="submission" date="2015-11" db="EMBL/GenBank/DDBJ databases">
        <title>Genome Sequence of Bacillus simplex strain VanAntwerpen2.</title>
        <authorList>
            <person name="Couger M.B."/>
        </authorList>
    </citation>
    <scope>NUCLEOTIDE SEQUENCE [LARGE SCALE GENOMIC DNA]</scope>
    <source>
        <strain evidence="7 8">VanAntwerpen02</strain>
    </source>
</reference>
<protein>
    <recommendedName>
        <fullName evidence="6">Carbohydrate deacetylase</fullName>
        <ecNumber evidence="6">3.5.1.-</ecNumber>
    </recommendedName>
</protein>
<gene>
    <name evidence="7" type="ORF">AS888_21815</name>
</gene>
<keyword evidence="4 6" id="KW-0460">Magnesium</keyword>
<dbReference type="EC" id="3.5.1.-" evidence="6"/>
<dbReference type="RefSeq" id="WP_061142792.1">
    <property type="nucleotide sequence ID" value="NZ_LNNH01000027.1"/>
</dbReference>